<feature type="region of interest" description="Disordered" evidence="1">
    <location>
        <begin position="379"/>
        <end position="406"/>
    </location>
</feature>
<dbReference type="Proteomes" id="UP000039865">
    <property type="component" value="Unassembled WGS sequence"/>
</dbReference>
<evidence type="ECO:0000313" key="3">
    <source>
        <dbReference type="Proteomes" id="UP000039865"/>
    </source>
</evidence>
<name>A0A078A8X3_STYLE</name>
<accession>A0A078A8X3</accession>
<feature type="compositionally biased region" description="Basic and acidic residues" evidence="1">
    <location>
        <begin position="379"/>
        <end position="389"/>
    </location>
</feature>
<proteinExistence type="predicted"/>
<organism evidence="2 3">
    <name type="scientific">Stylonychia lemnae</name>
    <name type="common">Ciliate</name>
    <dbReference type="NCBI Taxonomy" id="5949"/>
    <lineage>
        <taxon>Eukaryota</taxon>
        <taxon>Sar</taxon>
        <taxon>Alveolata</taxon>
        <taxon>Ciliophora</taxon>
        <taxon>Intramacronucleata</taxon>
        <taxon>Spirotrichea</taxon>
        <taxon>Stichotrichia</taxon>
        <taxon>Sporadotrichida</taxon>
        <taxon>Oxytrichidae</taxon>
        <taxon>Stylonychinae</taxon>
        <taxon>Stylonychia</taxon>
    </lineage>
</organism>
<dbReference type="AlphaFoldDB" id="A0A078A8X3"/>
<protein>
    <submittedName>
        <fullName evidence="2">Uncharacterized protein</fullName>
    </submittedName>
</protein>
<evidence type="ECO:0000256" key="1">
    <source>
        <dbReference type="SAM" id="MobiDB-lite"/>
    </source>
</evidence>
<evidence type="ECO:0000313" key="2">
    <source>
        <dbReference type="EMBL" id="CDW78725.1"/>
    </source>
</evidence>
<reference evidence="2 3" key="1">
    <citation type="submission" date="2014-06" db="EMBL/GenBank/DDBJ databases">
        <authorList>
            <person name="Swart Estienne"/>
        </authorList>
    </citation>
    <scope>NUCLEOTIDE SEQUENCE [LARGE SCALE GENOMIC DNA]</scope>
    <source>
        <strain evidence="2 3">130c</strain>
    </source>
</reference>
<dbReference type="InParanoid" id="A0A078A8X3"/>
<keyword evidence="3" id="KW-1185">Reference proteome</keyword>
<dbReference type="EMBL" id="CCKQ01007366">
    <property type="protein sequence ID" value="CDW78725.1"/>
    <property type="molecule type" value="Genomic_DNA"/>
</dbReference>
<feature type="compositionally biased region" description="Basic and acidic residues" evidence="1">
    <location>
        <begin position="397"/>
        <end position="406"/>
    </location>
</feature>
<gene>
    <name evidence="2" type="primary">Contig17504.g18623</name>
    <name evidence="2" type="ORF">STYLEM_7708</name>
</gene>
<sequence length="406" mass="48042">MGNTQDICLGREHKGPVRYAELSPEEAYMLKRQQDLKLFVFTCHDLESAFLTNLYFRSINEKEYLDILVKLKLLRADKPNETLLWQNFYCRFKIDATDSGVLKSYYDITALMIALYLLTSSKASVKAKYIGALYHNYRQGANNEGERVSFGQNNDESEYQGNKLQKFYKPAEYANNDMIYKKHYLRKNQEIRQIFTIFTAVSLNLLPFFASDYPDDDKSHFYKVYCQWNENMEGITEYMIENFCRSDSQIDIVEFVKRAIAFPQYFDVLGIREEVKRDIQIREENHLQMNSDDEEDNNKKDKLYNLPSRYAQAYLYKLISLESKKNGILVDKSRFMKNESNLNSKQYSRESISGNLMKNIQRSDYRTGNREIWEAKISLSEEKRRDRATRQQNKARLVHDPSESQF</sequence>